<dbReference type="Proteomes" id="UP000531594">
    <property type="component" value="Unassembled WGS sequence"/>
</dbReference>
<dbReference type="RefSeq" id="WP_184521920.1">
    <property type="nucleotide sequence ID" value="NZ_JACHGK010000001.1"/>
</dbReference>
<gene>
    <name evidence="1" type="ORF">HNR53_000305</name>
</gene>
<dbReference type="AlphaFoldDB" id="A0A7X0HQ36"/>
<protein>
    <recommendedName>
        <fullName evidence="3">Coat protein</fullName>
    </recommendedName>
</protein>
<evidence type="ECO:0000313" key="2">
    <source>
        <dbReference type="Proteomes" id="UP000531594"/>
    </source>
</evidence>
<accession>A0A7X0HQ36</accession>
<sequence>MTTKKLHPSIEEFKEFVNKNPQIIDEVRSGKATLQELYEDWYLFGEEDARWDADRAEKNTEKNTSSIKGGDWLTHFLGSMKKMDPNQIQGQLGQLSKALGAIQNVIMQLQGGAAGQGIKVSAQKPNHPFQFRKD</sequence>
<organism evidence="1 2">
    <name type="scientific">Bacillus benzoevorans</name>
    <dbReference type="NCBI Taxonomy" id="1456"/>
    <lineage>
        <taxon>Bacteria</taxon>
        <taxon>Bacillati</taxon>
        <taxon>Bacillota</taxon>
        <taxon>Bacilli</taxon>
        <taxon>Bacillales</taxon>
        <taxon>Bacillaceae</taxon>
        <taxon>Bacillus</taxon>
    </lineage>
</organism>
<dbReference type="InterPro" id="IPR025953">
    <property type="entry name" value="YlbD_coat"/>
</dbReference>
<dbReference type="Pfam" id="PF14071">
    <property type="entry name" value="YlbD_coat"/>
    <property type="match status" value="1"/>
</dbReference>
<keyword evidence="2" id="KW-1185">Reference proteome</keyword>
<evidence type="ECO:0000313" key="1">
    <source>
        <dbReference type="EMBL" id="MBB6443717.1"/>
    </source>
</evidence>
<proteinExistence type="predicted"/>
<dbReference type="EMBL" id="JACHGK010000001">
    <property type="protein sequence ID" value="MBB6443717.1"/>
    <property type="molecule type" value="Genomic_DNA"/>
</dbReference>
<evidence type="ECO:0008006" key="3">
    <source>
        <dbReference type="Google" id="ProtNLM"/>
    </source>
</evidence>
<name>A0A7X0HQ36_9BACI</name>
<reference evidence="1 2" key="1">
    <citation type="submission" date="2020-08" db="EMBL/GenBank/DDBJ databases">
        <title>Genomic Encyclopedia of Type Strains, Phase IV (KMG-IV): sequencing the most valuable type-strain genomes for metagenomic binning, comparative biology and taxonomic classification.</title>
        <authorList>
            <person name="Goeker M."/>
        </authorList>
    </citation>
    <scope>NUCLEOTIDE SEQUENCE [LARGE SCALE GENOMIC DNA]</scope>
    <source>
        <strain evidence="1 2">DSM 5391</strain>
    </source>
</reference>
<comment type="caution">
    <text evidence="1">The sequence shown here is derived from an EMBL/GenBank/DDBJ whole genome shotgun (WGS) entry which is preliminary data.</text>
</comment>